<organism evidence="1 2">
    <name type="scientific">Bombardia bombarda</name>
    <dbReference type="NCBI Taxonomy" id="252184"/>
    <lineage>
        <taxon>Eukaryota</taxon>
        <taxon>Fungi</taxon>
        <taxon>Dikarya</taxon>
        <taxon>Ascomycota</taxon>
        <taxon>Pezizomycotina</taxon>
        <taxon>Sordariomycetes</taxon>
        <taxon>Sordariomycetidae</taxon>
        <taxon>Sordariales</taxon>
        <taxon>Lasiosphaeriaceae</taxon>
        <taxon>Bombardia</taxon>
    </lineage>
</organism>
<keyword evidence="2" id="KW-1185">Reference proteome</keyword>
<name>A0AA39T0J6_9PEZI</name>
<dbReference type="AlphaFoldDB" id="A0AA39T0J6"/>
<evidence type="ECO:0000313" key="1">
    <source>
        <dbReference type="EMBL" id="KAK0609511.1"/>
    </source>
</evidence>
<sequence>MEHLAPTRFHRLTPHHLGVTQSPLDLLLWVWGLIRPTYVFYIYATLVRNAGIAVPTAYHQPPTTNRLIISSSIPHRVCPLTIRIDKKSAYCVYLSDTAYHGKARLRKRAWRAS</sequence>
<dbReference type="Proteomes" id="UP001174934">
    <property type="component" value="Unassembled WGS sequence"/>
</dbReference>
<gene>
    <name evidence="1" type="ORF">B0T17DRAFT_512612</name>
</gene>
<accession>A0AA39T0J6</accession>
<comment type="caution">
    <text evidence="1">The sequence shown here is derived from an EMBL/GenBank/DDBJ whole genome shotgun (WGS) entry which is preliminary data.</text>
</comment>
<reference evidence="1" key="1">
    <citation type="submission" date="2023-06" db="EMBL/GenBank/DDBJ databases">
        <title>Genome-scale phylogeny and comparative genomics of the fungal order Sordariales.</title>
        <authorList>
            <consortium name="Lawrence Berkeley National Laboratory"/>
            <person name="Hensen N."/>
            <person name="Bonometti L."/>
            <person name="Westerberg I."/>
            <person name="Brannstrom I.O."/>
            <person name="Guillou S."/>
            <person name="Cros-Aarteil S."/>
            <person name="Calhoun S."/>
            <person name="Haridas S."/>
            <person name="Kuo A."/>
            <person name="Mondo S."/>
            <person name="Pangilinan J."/>
            <person name="Riley R."/>
            <person name="LaButti K."/>
            <person name="Andreopoulos B."/>
            <person name="Lipzen A."/>
            <person name="Chen C."/>
            <person name="Yanf M."/>
            <person name="Daum C."/>
            <person name="Ng V."/>
            <person name="Clum A."/>
            <person name="Steindorff A."/>
            <person name="Ohm R."/>
            <person name="Martin F."/>
            <person name="Silar P."/>
            <person name="Natvig D."/>
            <person name="Lalanne C."/>
            <person name="Gautier V."/>
            <person name="Ament-velasquez S.L."/>
            <person name="Kruys A."/>
            <person name="Hutchinson M.I."/>
            <person name="Powell A.J."/>
            <person name="Barry K."/>
            <person name="Miller A.N."/>
            <person name="Grigoriev I.V."/>
            <person name="Debuchy R."/>
            <person name="Gladieux P."/>
            <person name="Thoren M.H."/>
            <person name="Johannesson H."/>
        </authorList>
    </citation>
    <scope>NUCLEOTIDE SEQUENCE</scope>
    <source>
        <strain evidence="1">SMH3391-2</strain>
    </source>
</reference>
<evidence type="ECO:0000313" key="2">
    <source>
        <dbReference type="Proteomes" id="UP001174934"/>
    </source>
</evidence>
<proteinExistence type="predicted"/>
<dbReference type="EMBL" id="JAULSR010000013">
    <property type="protein sequence ID" value="KAK0609511.1"/>
    <property type="molecule type" value="Genomic_DNA"/>
</dbReference>
<protein>
    <submittedName>
        <fullName evidence="1">Uncharacterized protein</fullName>
    </submittedName>
</protein>